<dbReference type="GO" id="GO:0042910">
    <property type="term" value="F:xenobiotic transmembrane transporter activity"/>
    <property type="evidence" value="ECO:0007669"/>
    <property type="project" value="TreeGrafter"/>
</dbReference>
<dbReference type="InterPro" id="IPR001036">
    <property type="entry name" value="Acrflvin-R"/>
</dbReference>
<feature type="transmembrane region" description="Helical" evidence="7">
    <location>
        <begin position="402"/>
        <end position="422"/>
    </location>
</feature>
<gene>
    <name evidence="8" type="ORF">EVJ48_08830</name>
</gene>
<dbReference type="InterPro" id="IPR027463">
    <property type="entry name" value="AcrB_DN_DC_subdom"/>
</dbReference>
<accession>A0A520X8P0</accession>
<protein>
    <submittedName>
        <fullName evidence="8">Efflux RND transporter permease subunit</fullName>
    </submittedName>
</protein>
<dbReference type="SUPFAM" id="SSF82693">
    <property type="entry name" value="Multidrug efflux transporter AcrB pore domain, PN1, PN2, PC1 and PC2 subdomains"/>
    <property type="match status" value="2"/>
</dbReference>
<dbReference type="PRINTS" id="PR00702">
    <property type="entry name" value="ACRIFLAVINRP"/>
</dbReference>
<keyword evidence="5 7" id="KW-1133">Transmembrane helix</keyword>
<comment type="subcellular location">
    <subcellularLocation>
        <location evidence="1">Cell membrane</location>
        <topology evidence="1">Multi-pass membrane protein</topology>
    </subcellularLocation>
</comment>
<dbReference type="Gene3D" id="3.30.2090.10">
    <property type="entry name" value="Multidrug efflux transporter AcrB TolC docking domain, DN and DC subdomains"/>
    <property type="match status" value="2"/>
</dbReference>
<evidence type="ECO:0000256" key="4">
    <source>
        <dbReference type="ARBA" id="ARBA00022692"/>
    </source>
</evidence>
<evidence type="ECO:0000256" key="5">
    <source>
        <dbReference type="ARBA" id="ARBA00022989"/>
    </source>
</evidence>
<dbReference type="PANTHER" id="PTHR32063:SF19">
    <property type="entry name" value="CATION EFFLUX SYSTEM PROTEIN CUSA"/>
    <property type="match status" value="1"/>
</dbReference>
<feature type="transmembrane region" description="Helical" evidence="7">
    <location>
        <begin position="1024"/>
        <end position="1046"/>
    </location>
</feature>
<dbReference type="Gene3D" id="3.30.70.1430">
    <property type="entry name" value="Multidrug efflux transporter AcrB pore domain"/>
    <property type="match status" value="2"/>
</dbReference>
<dbReference type="GO" id="GO:0005886">
    <property type="term" value="C:plasma membrane"/>
    <property type="evidence" value="ECO:0007669"/>
    <property type="project" value="UniProtKB-SubCell"/>
</dbReference>
<keyword evidence="3" id="KW-1003">Cell membrane</keyword>
<evidence type="ECO:0000256" key="2">
    <source>
        <dbReference type="ARBA" id="ARBA00022448"/>
    </source>
</evidence>
<dbReference type="GO" id="GO:0008324">
    <property type="term" value="F:monoatomic cation transmembrane transporter activity"/>
    <property type="evidence" value="ECO:0007669"/>
    <property type="project" value="InterPro"/>
</dbReference>
<feature type="transmembrane region" description="Helical" evidence="7">
    <location>
        <begin position="553"/>
        <end position="570"/>
    </location>
</feature>
<evidence type="ECO:0000256" key="6">
    <source>
        <dbReference type="ARBA" id="ARBA00023136"/>
    </source>
</evidence>
<dbReference type="Gene3D" id="3.30.70.1440">
    <property type="entry name" value="Multidrug efflux transporter AcrB pore domain"/>
    <property type="match status" value="1"/>
</dbReference>
<dbReference type="EMBL" id="SHMQ01000036">
    <property type="protein sequence ID" value="RZV37496.1"/>
    <property type="molecule type" value="Genomic_DNA"/>
</dbReference>
<evidence type="ECO:0000313" key="8">
    <source>
        <dbReference type="EMBL" id="RZV37496.1"/>
    </source>
</evidence>
<dbReference type="SUPFAM" id="SSF82714">
    <property type="entry name" value="Multidrug efflux transporter AcrB TolC docking domain, DN and DC subdomains"/>
    <property type="match status" value="2"/>
</dbReference>
<dbReference type="SUPFAM" id="SSF82866">
    <property type="entry name" value="Multidrug efflux transporter AcrB transmembrane domain"/>
    <property type="match status" value="2"/>
</dbReference>
<reference evidence="8 9" key="1">
    <citation type="submission" date="2019-01" db="EMBL/GenBank/DDBJ databases">
        <title>Insights into ecological role of a new deltaproteobacterial order Candidatus Sinidesulfobacterales (Sva0485) by metagenomics and metatranscriptomics.</title>
        <authorList>
            <person name="Tan S."/>
            <person name="Liu J."/>
            <person name="Fang Y."/>
            <person name="Hedlund B."/>
            <person name="Lian Z.-H."/>
            <person name="Huang L.-Y."/>
            <person name="Li J.-T."/>
            <person name="Huang L.-N."/>
            <person name="Li W.-J."/>
            <person name="Jiang H.-C."/>
            <person name="Dong H.-L."/>
            <person name="Shu W.-S."/>
        </authorList>
    </citation>
    <scope>NUCLEOTIDE SEQUENCE [LARGE SCALE GENOMIC DNA]</scope>
    <source>
        <strain evidence="8">AP4</strain>
    </source>
</reference>
<feature type="transmembrane region" description="Helical" evidence="7">
    <location>
        <begin position="466"/>
        <end position="491"/>
    </location>
</feature>
<name>A0A520X8P0_9DELT</name>
<evidence type="ECO:0000256" key="7">
    <source>
        <dbReference type="SAM" id="Phobius"/>
    </source>
</evidence>
<feature type="transmembrane region" description="Helical" evidence="7">
    <location>
        <begin position="351"/>
        <end position="369"/>
    </location>
</feature>
<evidence type="ECO:0000256" key="3">
    <source>
        <dbReference type="ARBA" id="ARBA00022475"/>
    </source>
</evidence>
<dbReference type="Gene3D" id="1.20.1640.10">
    <property type="entry name" value="Multidrug efflux transporter AcrB transmembrane domain"/>
    <property type="match status" value="2"/>
</dbReference>
<evidence type="ECO:0000313" key="9">
    <source>
        <dbReference type="Proteomes" id="UP000322454"/>
    </source>
</evidence>
<dbReference type="Proteomes" id="UP000322454">
    <property type="component" value="Unassembled WGS sequence"/>
</dbReference>
<evidence type="ECO:0000256" key="1">
    <source>
        <dbReference type="ARBA" id="ARBA00004651"/>
    </source>
</evidence>
<keyword evidence="6 7" id="KW-0472">Membrane</keyword>
<feature type="transmembrane region" description="Helical" evidence="7">
    <location>
        <begin position="992"/>
        <end position="1012"/>
    </location>
</feature>
<organism evidence="8 9">
    <name type="scientific">Candidatus Acidulodesulfobacterium acidiphilum</name>
    <dbReference type="NCBI Taxonomy" id="2597224"/>
    <lineage>
        <taxon>Bacteria</taxon>
        <taxon>Deltaproteobacteria</taxon>
        <taxon>Candidatus Acidulodesulfobacterales</taxon>
        <taxon>Candidatus Acidulodesulfobacterium</taxon>
    </lineage>
</organism>
<dbReference type="Gene3D" id="3.30.70.1320">
    <property type="entry name" value="Multidrug efflux transporter AcrB pore domain like"/>
    <property type="match status" value="1"/>
</dbReference>
<dbReference type="Pfam" id="PF00873">
    <property type="entry name" value="ACR_tran"/>
    <property type="match status" value="1"/>
</dbReference>
<proteinExistence type="predicted"/>
<comment type="caution">
    <text evidence="8">The sequence shown here is derived from an EMBL/GenBank/DDBJ whole genome shotgun (WGS) entry which is preliminary data.</text>
</comment>
<feature type="transmembrane region" description="Helical" evidence="7">
    <location>
        <begin position="503"/>
        <end position="521"/>
    </location>
</feature>
<keyword evidence="4 7" id="KW-0812">Transmembrane</keyword>
<feature type="transmembrane region" description="Helical" evidence="7">
    <location>
        <begin position="939"/>
        <end position="963"/>
    </location>
</feature>
<feature type="transmembrane region" description="Helical" evidence="7">
    <location>
        <begin position="375"/>
        <end position="395"/>
    </location>
</feature>
<dbReference type="InterPro" id="IPR004763">
    <property type="entry name" value="CusA-like"/>
</dbReference>
<feature type="transmembrane region" description="Helical" evidence="7">
    <location>
        <begin position="887"/>
        <end position="906"/>
    </location>
</feature>
<keyword evidence="2" id="KW-0813">Transport</keyword>
<dbReference type="PANTHER" id="PTHR32063">
    <property type="match status" value="1"/>
</dbReference>
<dbReference type="AlphaFoldDB" id="A0A520X8P0"/>
<feature type="transmembrane region" description="Helical" evidence="7">
    <location>
        <begin position="912"/>
        <end position="932"/>
    </location>
</feature>
<dbReference type="NCBIfam" id="TIGR00914">
    <property type="entry name" value="2A0601"/>
    <property type="match status" value="1"/>
</dbReference>
<feature type="transmembrane region" description="Helical" evidence="7">
    <location>
        <begin position="20"/>
        <end position="42"/>
    </location>
</feature>
<sequence>MLFKIPGNTHMINKIIDYCINNQFLVFVFMLFLGLGGVYAVYNIRLNALPDIAPSEVIIKTAWPGQPPNIVQLQVTYPIESSLISAPRVKEVRGNSMYGTSFVTVVFKRGTSLGWARAQILTYLSQAKKLLPQGVSPVLSPYANGVDWVYQYAIIDKAHNQSLADLYSYQEYFLRYALETVPGVAQVATYGGWNKEYQITINPKALQYYDLSLTQVIDNIKSSNSDTGARVINSSSGVSHLIYVRGYLHNLNQIRNIVVGEAATHTPVLVKNIGTVQLVPASSRSISDLNGKGQMLGGVVIKDQGSDTLKVIAAVKDKLKELKNSLPKGAKIITTYDQSTLIHRSVSTLKTTLIMIVLIVIFVIMLFLFHLRSSLVIVIMIPFAILGAFLLMYILHISANIMSLSGIALAIGAMTDSAIVMIENSHSHLEILERAPEKCPYGGMENREEARKLCIVDSAKEMGKPLFYSLIIIAVGFLPIFFLTGEVGALFRPLAYTKTFSMVFAAVISVIFVPILMVYLIKGRIMPLDKNPINRFLVFLYSPVLKFVMKHKAVFLILLFAVLASGYFAYSRLGSQFMPPLDEGTLLYMPSSTPGYSYTDAAQLLQIEDRLIKKFPEVKMVTGKAGRANTAFDPSPLSMTETTIVLKRRKYWPAGMTVRKLINKMNKALNIPGLENVWTMPIKNRIEMTSAGLRTPIGIKIYGSNVKTLQKLAEGVAGAVSMVKGTLSAYAERVYNRPYIVIKPNSDAMGFYGISLKSINEAIDSSAGGQTISTIYDGLARYPLSVRYPYAYRNNLKSLGNILVKTDSGFVPLKELASIKYELGPSFVSSQGGTPDDTVDITLNTSNMVLWAKNAKKTINKYVKFPKGYTYTISGEYKSLKRANNKLMVIIPITIFIIFLLIYFNFKSIPLSLLALFSIPFALVGAFWYLYLMHITMSIAVWVGIIAAMGVSTEIGVVMISILELTFHNYYQVDADIEQIVIKGSIIRLRPVVMTAMSIIIGLLPAMFAYGTGARMTKFIASPMVGGMVTATILNLLLLPTLYLIWKKWEIGHINSIGNIK</sequence>